<sequence>MRLRPRKKRIPASNGDPSPVRDRRQDLQNEDQQRSGNHPVGPDERCGERHGLLTLADRILTSGTVARRAVAVTAAITVLATGSMLAIGIARIDIGPIHITVRENPARPLAHDG</sequence>
<name>A0ABR9LIB3_9PSEU</name>
<proteinExistence type="predicted"/>
<dbReference type="Proteomes" id="UP000656548">
    <property type="component" value="Unassembled WGS sequence"/>
</dbReference>
<accession>A0ABR9LIB3</accession>
<evidence type="ECO:0000313" key="3">
    <source>
        <dbReference type="Proteomes" id="UP000656548"/>
    </source>
</evidence>
<comment type="caution">
    <text evidence="2">The sequence shown here is derived from an EMBL/GenBank/DDBJ whole genome shotgun (WGS) entry which is preliminary data.</text>
</comment>
<keyword evidence="3" id="KW-1185">Reference proteome</keyword>
<feature type="region of interest" description="Disordered" evidence="1">
    <location>
        <begin position="1"/>
        <end position="47"/>
    </location>
</feature>
<gene>
    <name evidence="2" type="ORF">H4W30_007494</name>
</gene>
<evidence type="ECO:0000313" key="2">
    <source>
        <dbReference type="EMBL" id="MBE1580413.1"/>
    </source>
</evidence>
<dbReference type="RefSeq" id="WP_192746977.1">
    <property type="nucleotide sequence ID" value="NZ_JADBEJ010000006.1"/>
</dbReference>
<dbReference type="EMBL" id="JADBEJ010000006">
    <property type="protein sequence ID" value="MBE1580413.1"/>
    <property type="molecule type" value="Genomic_DNA"/>
</dbReference>
<feature type="compositionally biased region" description="Basic residues" evidence="1">
    <location>
        <begin position="1"/>
        <end position="10"/>
    </location>
</feature>
<protein>
    <submittedName>
        <fullName evidence="2">Uncharacterized protein</fullName>
    </submittedName>
</protein>
<organism evidence="2 3">
    <name type="scientific">Amycolatopsis roodepoortensis</name>
    <dbReference type="NCBI Taxonomy" id="700274"/>
    <lineage>
        <taxon>Bacteria</taxon>
        <taxon>Bacillati</taxon>
        <taxon>Actinomycetota</taxon>
        <taxon>Actinomycetes</taxon>
        <taxon>Pseudonocardiales</taxon>
        <taxon>Pseudonocardiaceae</taxon>
        <taxon>Amycolatopsis</taxon>
    </lineage>
</organism>
<reference evidence="2 3" key="1">
    <citation type="submission" date="2020-10" db="EMBL/GenBank/DDBJ databases">
        <title>Sequencing the genomes of 1000 actinobacteria strains.</title>
        <authorList>
            <person name="Klenk H.-P."/>
        </authorList>
    </citation>
    <scope>NUCLEOTIDE SEQUENCE [LARGE SCALE GENOMIC DNA]</scope>
    <source>
        <strain evidence="2 3">DSM 46661</strain>
    </source>
</reference>
<feature type="compositionally biased region" description="Basic and acidic residues" evidence="1">
    <location>
        <begin position="19"/>
        <end position="33"/>
    </location>
</feature>
<evidence type="ECO:0000256" key="1">
    <source>
        <dbReference type="SAM" id="MobiDB-lite"/>
    </source>
</evidence>